<dbReference type="Gene3D" id="1.25.40.390">
    <property type="match status" value="1"/>
</dbReference>
<feature type="signal peptide" evidence="7">
    <location>
        <begin position="1"/>
        <end position="23"/>
    </location>
</feature>
<dbReference type="EMBL" id="FSRA01000001">
    <property type="protein sequence ID" value="SIN86113.1"/>
    <property type="molecule type" value="Genomic_DNA"/>
</dbReference>
<dbReference type="PROSITE" id="PS51257">
    <property type="entry name" value="PROKAR_LIPOPROTEIN"/>
    <property type="match status" value="1"/>
</dbReference>
<name>A0A1N6ET60_9BACT</name>
<comment type="similarity">
    <text evidence="2">Belongs to the SusD family.</text>
</comment>
<evidence type="ECO:0000256" key="5">
    <source>
        <dbReference type="ARBA" id="ARBA00023237"/>
    </source>
</evidence>
<feature type="region of interest" description="Disordered" evidence="6">
    <location>
        <begin position="399"/>
        <end position="442"/>
    </location>
</feature>
<dbReference type="Proteomes" id="UP000185003">
    <property type="component" value="Unassembled WGS sequence"/>
</dbReference>
<evidence type="ECO:0000256" key="4">
    <source>
        <dbReference type="ARBA" id="ARBA00023136"/>
    </source>
</evidence>
<accession>A0A1N6ET60</accession>
<keyword evidence="4" id="KW-0472">Membrane</keyword>
<gene>
    <name evidence="9" type="ORF">SAMN04488055_1808</name>
</gene>
<dbReference type="SUPFAM" id="SSF48452">
    <property type="entry name" value="TPR-like"/>
    <property type="match status" value="1"/>
</dbReference>
<dbReference type="AlphaFoldDB" id="A0A1N6ET60"/>
<dbReference type="Pfam" id="PF07980">
    <property type="entry name" value="SusD_RagB"/>
    <property type="match status" value="1"/>
</dbReference>
<sequence>MKKKSLYSIYLSATMLLISSCKLDYVNPNGPVEDQVITTREGLISLAVGVKSYYSTSGLQALITAPGATSRELKGVTTFTNILELEAGGTALPTFNGNVNGLWSSMLRSMVMAEKLIKYAPQIVSQEATMQSGLVAFGYLFKAMSIGGLATAFEQFPIQTDLDSKATFVARTAGLTAAVKLLDDAVALLAATPPSTEFNSRVLGGDFVLLDVINTYRARFNMMLGKYPEALSAANAVNLNTKSQFLYTNQNPNPVQQQVIFSANFKPRANFGLPAGFVEAGDGRLAFYLSTPDVVVGGETLKTLKGFFDDIAKSIPVYLPDEVRLLKAEAIIRSGGSLADAVTQINAVRTQAAGDAFGVNANLPPYSGAVTTDALLLEVYKQRSIELFLQGLRLEDSRRFGRPAPPTNLNPVPTTFERNRNFYPYPDQERLTNPNTPADPAI</sequence>
<evidence type="ECO:0000256" key="1">
    <source>
        <dbReference type="ARBA" id="ARBA00004442"/>
    </source>
</evidence>
<dbReference type="RefSeq" id="WP_074240509.1">
    <property type="nucleotide sequence ID" value="NZ_FSRA01000001.1"/>
</dbReference>
<evidence type="ECO:0000256" key="7">
    <source>
        <dbReference type="SAM" id="SignalP"/>
    </source>
</evidence>
<comment type="subcellular location">
    <subcellularLocation>
        <location evidence="1">Cell outer membrane</location>
    </subcellularLocation>
</comment>
<dbReference type="InterPro" id="IPR011990">
    <property type="entry name" value="TPR-like_helical_dom_sf"/>
</dbReference>
<evidence type="ECO:0000256" key="6">
    <source>
        <dbReference type="SAM" id="MobiDB-lite"/>
    </source>
</evidence>
<evidence type="ECO:0000259" key="8">
    <source>
        <dbReference type="Pfam" id="PF07980"/>
    </source>
</evidence>
<evidence type="ECO:0000256" key="3">
    <source>
        <dbReference type="ARBA" id="ARBA00022729"/>
    </source>
</evidence>
<dbReference type="STRING" id="536979.SAMN04488055_1808"/>
<feature type="domain" description="RagB/SusD" evidence="8">
    <location>
        <begin position="322"/>
        <end position="414"/>
    </location>
</feature>
<proteinExistence type="inferred from homology"/>
<keyword evidence="10" id="KW-1185">Reference proteome</keyword>
<evidence type="ECO:0000313" key="9">
    <source>
        <dbReference type="EMBL" id="SIN86113.1"/>
    </source>
</evidence>
<feature type="chain" id="PRO_5012229959" evidence="7">
    <location>
        <begin position="24"/>
        <end position="442"/>
    </location>
</feature>
<dbReference type="GO" id="GO:0009279">
    <property type="term" value="C:cell outer membrane"/>
    <property type="evidence" value="ECO:0007669"/>
    <property type="project" value="UniProtKB-SubCell"/>
</dbReference>
<keyword evidence="5" id="KW-0998">Cell outer membrane</keyword>
<protein>
    <submittedName>
        <fullName evidence="9">SusD family protein</fullName>
    </submittedName>
</protein>
<dbReference type="InterPro" id="IPR012944">
    <property type="entry name" value="SusD_RagB_dom"/>
</dbReference>
<keyword evidence="3 7" id="KW-0732">Signal</keyword>
<organism evidence="9 10">
    <name type="scientific">Chitinophaga niabensis</name>
    <dbReference type="NCBI Taxonomy" id="536979"/>
    <lineage>
        <taxon>Bacteria</taxon>
        <taxon>Pseudomonadati</taxon>
        <taxon>Bacteroidota</taxon>
        <taxon>Chitinophagia</taxon>
        <taxon>Chitinophagales</taxon>
        <taxon>Chitinophagaceae</taxon>
        <taxon>Chitinophaga</taxon>
    </lineage>
</organism>
<reference evidence="10" key="1">
    <citation type="submission" date="2016-11" db="EMBL/GenBank/DDBJ databases">
        <authorList>
            <person name="Varghese N."/>
            <person name="Submissions S."/>
        </authorList>
    </citation>
    <scope>NUCLEOTIDE SEQUENCE [LARGE SCALE GENOMIC DNA]</scope>
    <source>
        <strain evidence="10">DSM 24787</strain>
    </source>
</reference>
<evidence type="ECO:0000313" key="10">
    <source>
        <dbReference type="Proteomes" id="UP000185003"/>
    </source>
</evidence>
<evidence type="ECO:0000256" key="2">
    <source>
        <dbReference type="ARBA" id="ARBA00006275"/>
    </source>
</evidence>